<proteinExistence type="predicted"/>
<evidence type="ECO:0000313" key="1">
    <source>
        <dbReference type="EMBL" id="HJC15024.1"/>
    </source>
</evidence>
<feature type="non-terminal residue" evidence="1">
    <location>
        <position position="81"/>
    </location>
</feature>
<reference evidence="1" key="2">
    <citation type="submission" date="2021-04" db="EMBL/GenBank/DDBJ databases">
        <authorList>
            <person name="Gilroy R."/>
        </authorList>
    </citation>
    <scope>NUCLEOTIDE SEQUENCE</scope>
    <source>
        <strain evidence="1">CHK185-5351</strain>
    </source>
</reference>
<accession>A0A9D2NAC7</accession>
<name>A0A9D2NAC7_9FIRM</name>
<protein>
    <submittedName>
        <fullName evidence="1">Uncharacterized protein</fullName>
    </submittedName>
</protein>
<comment type="caution">
    <text evidence="1">The sequence shown here is derived from an EMBL/GenBank/DDBJ whole genome shotgun (WGS) entry which is preliminary data.</text>
</comment>
<organism evidence="1 2">
    <name type="scientific">Candidatus Fusicatenibacter intestinigallinarum</name>
    <dbReference type="NCBI Taxonomy" id="2838598"/>
    <lineage>
        <taxon>Bacteria</taxon>
        <taxon>Bacillati</taxon>
        <taxon>Bacillota</taxon>
        <taxon>Clostridia</taxon>
        <taxon>Lachnospirales</taxon>
        <taxon>Lachnospiraceae</taxon>
        <taxon>Fusicatenibacter</taxon>
    </lineage>
</organism>
<dbReference type="Proteomes" id="UP000823849">
    <property type="component" value="Unassembled WGS sequence"/>
</dbReference>
<gene>
    <name evidence="1" type="ORF">H9705_04240</name>
</gene>
<evidence type="ECO:0000313" key="2">
    <source>
        <dbReference type="Proteomes" id="UP000823849"/>
    </source>
</evidence>
<sequence length="81" mass="9966">MVVIWYEVMNYVEYWEWTDDVPLSFRMGKKDNDREINEWYNSLGKYQIQSRQKEQFYTKDKTALNVILSNCTRPRTVSWET</sequence>
<dbReference type="EMBL" id="DWWU01000017">
    <property type="protein sequence ID" value="HJC15024.1"/>
    <property type="molecule type" value="Genomic_DNA"/>
</dbReference>
<reference evidence="1" key="1">
    <citation type="journal article" date="2021" name="PeerJ">
        <title>Extensive microbial diversity within the chicken gut microbiome revealed by metagenomics and culture.</title>
        <authorList>
            <person name="Gilroy R."/>
            <person name="Ravi A."/>
            <person name="Getino M."/>
            <person name="Pursley I."/>
            <person name="Horton D.L."/>
            <person name="Alikhan N.F."/>
            <person name="Baker D."/>
            <person name="Gharbi K."/>
            <person name="Hall N."/>
            <person name="Watson M."/>
            <person name="Adriaenssens E.M."/>
            <person name="Foster-Nyarko E."/>
            <person name="Jarju S."/>
            <person name="Secka A."/>
            <person name="Antonio M."/>
            <person name="Oren A."/>
            <person name="Chaudhuri R.R."/>
            <person name="La Ragione R."/>
            <person name="Hildebrand F."/>
            <person name="Pallen M.J."/>
        </authorList>
    </citation>
    <scope>NUCLEOTIDE SEQUENCE</scope>
    <source>
        <strain evidence="1">CHK185-5351</strain>
    </source>
</reference>
<dbReference type="AlphaFoldDB" id="A0A9D2NAC7"/>